<comment type="function">
    <text evidence="5">Probably involved in the biogenesis of the COX complex.</text>
</comment>
<accession>A0A8X7V175</accession>
<keyword evidence="4" id="KW-0472">Membrane</keyword>
<dbReference type="Proteomes" id="UP000886595">
    <property type="component" value="Unassembled WGS sequence"/>
</dbReference>
<dbReference type="InterPro" id="IPR002994">
    <property type="entry name" value="Surf1/Shy1"/>
</dbReference>
<protein>
    <recommendedName>
        <fullName evidence="5">SURF1-like protein</fullName>
    </recommendedName>
</protein>
<reference evidence="6 7" key="1">
    <citation type="submission" date="2020-02" db="EMBL/GenBank/DDBJ databases">
        <authorList>
            <person name="Ma Q."/>
            <person name="Huang Y."/>
            <person name="Song X."/>
            <person name="Pei D."/>
        </authorList>
    </citation>
    <scope>NUCLEOTIDE SEQUENCE [LARGE SCALE GENOMIC DNA]</scope>
    <source>
        <strain evidence="6">Sxm20200214</strain>
        <tissue evidence="6">Leaf</tissue>
    </source>
</reference>
<dbReference type="AlphaFoldDB" id="A0A8X7V175"/>
<evidence type="ECO:0000256" key="2">
    <source>
        <dbReference type="ARBA" id="ARBA00022692"/>
    </source>
</evidence>
<comment type="subcellular location">
    <subcellularLocation>
        <location evidence="1">Membrane</location>
    </subcellularLocation>
    <subcellularLocation>
        <location evidence="5">Mitochondrion inner membrane</location>
        <topology evidence="5">Multi-pass membrane protein</topology>
    </subcellularLocation>
</comment>
<keyword evidence="5" id="KW-0999">Mitochondrion inner membrane</keyword>
<evidence type="ECO:0000256" key="5">
    <source>
        <dbReference type="RuleBase" id="RU363076"/>
    </source>
</evidence>
<proteinExistence type="inferred from homology"/>
<evidence type="ECO:0000256" key="3">
    <source>
        <dbReference type="ARBA" id="ARBA00022989"/>
    </source>
</evidence>
<dbReference type="Pfam" id="PF02104">
    <property type="entry name" value="SURF1"/>
    <property type="match status" value="1"/>
</dbReference>
<gene>
    <name evidence="6" type="ORF">Bca52824_034866</name>
</gene>
<keyword evidence="7" id="KW-1185">Reference proteome</keyword>
<dbReference type="PANTHER" id="PTHR23427:SF2">
    <property type="entry name" value="SURFEIT LOCUS PROTEIN 1"/>
    <property type="match status" value="1"/>
</dbReference>
<evidence type="ECO:0000256" key="1">
    <source>
        <dbReference type="ARBA" id="ARBA00004370"/>
    </source>
</evidence>
<keyword evidence="5" id="KW-0496">Mitochondrion</keyword>
<dbReference type="OrthoDB" id="10040024at2759"/>
<evidence type="ECO:0000256" key="4">
    <source>
        <dbReference type="ARBA" id="ARBA00023136"/>
    </source>
</evidence>
<dbReference type="PROSITE" id="PS50895">
    <property type="entry name" value="SURF1"/>
    <property type="match status" value="1"/>
</dbReference>
<evidence type="ECO:0000313" key="7">
    <source>
        <dbReference type="Proteomes" id="UP000886595"/>
    </source>
</evidence>
<evidence type="ECO:0000313" key="6">
    <source>
        <dbReference type="EMBL" id="KAG2298394.1"/>
    </source>
</evidence>
<dbReference type="PANTHER" id="PTHR23427">
    <property type="entry name" value="SURFEIT LOCUS PROTEIN"/>
    <property type="match status" value="1"/>
</dbReference>
<comment type="similarity">
    <text evidence="5">Belongs to the SURF1 family.</text>
</comment>
<organism evidence="6 7">
    <name type="scientific">Brassica carinata</name>
    <name type="common">Ethiopian mustard</name>
    <name type="synonym">Abyssinian cabbage</name>
    <dbReference type="NCBI Taxonomy" id="52824"/>
    <lineage>
        <taxon>Eukaryota</taxon>
        <taxon>Viridiplantae</taxon>
        <taxon>Streptophyta</taxon>
        <taxon>Embryophyta</taxon>
        <taxon>Tracheophyta</taxon>
        <taxon>Spermatophyta</taxon>
        <taxon>Magnoliopsida</taxon>
        <taxon>eudicotyledons</taxon>
        <taxon>Gunneridae</taxon>
        <taxon>Pentapetalae</taxon>
        <taxon>rosids</taxon>
        <taxon>malvids</taxon>
        <taxon>Brassicales</taxon>
        <taxon>Brassicaceae</taxon>
        <taxon>Brassiceae</taxon>
        <taxon>Brassica</taxon>
    </lineage>
</organism>
<dbReference type="EMBL" id="JAAMPC010000008">
    <property type="protein sequence ID" value="KAG2298394.1"/>
    <property type="molecule type" value="Genomic_DNA"/>
</dbReference>
<keyword evidence="2" id="KW-0812">Transmembrane</keyword>
<sequence length="392" mass="43751">MVSPAEAVPTKELDTALAPELAIDCFGKPSASLKSRKCMRVLIDISQTTPDDGRLLAEVVQEAFGGDDLLATLVHPEEVCGISGSVDGDESKLFELSRVVFRGIEWEDESPPSKAHMESRRQCLEMEPRKLNTVENVDKLGFQRFVCKGVYDKQRSIYVGPKPRSIAQGSEIGFYVIKPLLPIPNEPNSMKSPILVNRGWVPLDWEEESLEYTEAGDVVVATEKANEPRRANKLPSSQLNPLSKDQVSKAMHVEVVGVVRKSSLAWFFLDVPKLAQAMGFGEGTIYVEKTHEDMDESRPYPALRNVEDLILSKKLPLELFDFIALWSAISMACFAKWNTCIMQRYGKGEPGDTIGVGCVTKLDPGKKDEVKDSIDWNRVEIDERTWNLNSFA</sequence>
<dbReference type="GO" id="GO:0005743">
    <property type="term" value="C:mitochondrial inner membrane"/>
    <property type="evidence" value="ECO:0007669"/>
    <property type="project" value="UniProtKB-SubCell"/>
</dbReference>
<keyword evidence="3" id="KW-1133">Transmembrane helix</keyword>
<comment type="caution">
    <text evidence="6">The sequence shown here is derived from an EMBL/GenBank/DDBJ whole genome shotgun (WGS) entry which is preliminary data.</text>
</comment>
<name>A0A8X7V175_BRACI</name>
<dbReference type="InterPro" id="IPR045214">
    <property type="entry name" value="Surf1/Surf4"/>
</dbReference>